<organism evidence="3 4">
    <name type="scientific">Sphagnurus paluster</name>
    <dbReference type="NCBI Taxonomy" id="117069"/>
    <lineage>
        <taxon>Eukaryota</taxon>
        <taxon>Fungi</taxon>
        <taxon>Dikarya</taxon>
        <taxon>Basidiomycota</taxon>
        <taxon>Agaricomycotina</taxon>
        <taxon>Agaricomycetes</taxon>
        <taxon>Agaricomycetidae</taxon>
        <taxon>Agaricales</taxon>
        <taxon>Tricholomatineae</taxon>
        <taxon>Lyophyllaceae</taxon>
        <taxon>Sphagnurus</taxon>
    </lineage>
</organism>
<keyword evidence="2" id="KW-0472">Membrane</keyword>
<keyword evidence="4" id="KW-1185">Reference proteome</keyword>
<dbReference type="EMBL" id="JABCKI010006481">
    <property type="protein sequence ID" value="KAG5634316.1"/>
    <property type="molecule type" value="Genomic_DNA"/>
</dbReference>
<accession>A0A9P7K1I4</accession>
<keyword evidence="2" id="KW-0812">Transmembrane</keyword>
<evidence type="ECO:0000256" key="2">
    <source>
        <dbReference type="SAM" id="Phobius"/>
    </source>
</evidence>
<protein>
    <submittedName>
        <fullName evidence="3">Uncharacterized protein</fullName>
    </submittedName>
</protein>
<gene>
    <name evidence="3" type="ORF">H0H81_002433</name>
</gene>
<reference evidence="3" key="1">
    <citation type="submission" date="2021-02" db="EMBL/GenBank/DDBJ databases">
        <authorList>
            <person name="Nieuwenhuis M."/>
            <person name="Van De Peppel L.J.J."/>
        </authorList>
    </citation>
    <scope>NUCLEOTIDE SEQUENCE</scope>
    <source>
        <strain evidence="3">D49</strain>
    </source>
</reference>
<evidence type="ECO:0000256" key="1">
    <source>
        <dbReference type="SAM" id="MobiDB-lite"/>
    </source>
</evidence>
<proteinExistence type="predicted"/>
<keyword evidence="2" id="KW-1133">Transmembrane helix</keyword>
<feature type="transmembrane region" description="Helical" evidence="2">
    <location>
        <begin position="12"/>
        <end position="31"/>
    </location>
</feature>
<dbReference type="Proteomes" id="UP000717328">
    <property type="component" value="Unassembled WGS sequence"/>
</dbReference>
<dbReference type="OrthoDB" id="411632at2759"/>
<name>A0A9P7K1I4_9AGAR</name>
<reference evidence="3" key="2">
    <citation type="submission" date="2021-10" db="EMBL/GenBank/DDBJ databases">
        <title>Phylogenomics reveals ancestral predisposition of the termite-cultivated fungus Termitomyces towards a domesticated lifestyle.</title>
        <authorList>
            <person name="Auxier B."/>
            <person name="Grum-Grzhimaylo A."/>
            <person name="Cardenas M.E."/>
            <person name="Lodge J.D."/>
            <person name="Laessoe T."/>
            <person name="Pedersen O."/>
            <person name="Smith M.E."/>
            <person name="Kuyper T.W."/>
            <person name="Franco-Molano E.A."/>
            <person name="Baroni T.J."/>
            <person name="Aanen D.K."/>
        </authorList>
    </citation>
    <scope>NUCLEOTIDE SEQUENCE</scope>
    <source>
        <strain evidence="3">D49</strain>
    </source>
</reference>
<feature type="compositionally biased region" description="Low complexity" evidence="1">
    <location>
        <begin position="296"/>
        <end position="309"/>
    </location>
</feature>
<comment type="caution">
    <text evidence="3">The sequence shown here is derived from an EMBL/GenBank/DDBJ whole genome shotgun (WGS) entry which is preliminary data.</text>
</comment>
<sequence>MHIAQWLPRSRLGFLPGGLVLLVILSAYFFWFDAYTHTRHSAIVAEDAETPENTPRILIVSALFPLGHAKHSHADYTRWLTHFLGPGAVHGADIYFYTTPALASLVRAVNANTSTTSSRLTINTAFDSPLSIPPLAPYEAKYEAMHAWDRERARHSPALYAVWNAKPWLVVEALRVLREARPSVDYDYVFWSDAGAFRRVHAYRAWPDPARVQEVFRDAHDKVLFPLYMLPSRKEYSWIPEKGPVDTEEDFVQGSFFGSSPKGVTWFADTFYALHDHYISTAPPTLPPTHHPHAPAPASNTSTSTSTTPPFHFVGKDQTLFNALLFRHPTHFLGVLAPLRTGLLPPSTTTTTPTAKVPYALTPAYGLARARAALARTLGVGACGDGWYYYQWWLAAGAERRATRDVRGGWAQTWWGCEQTPVLDVERVLRGLYGGRWVEGRKAEAG</sequence>
<evidence type="ECO:0000313" key="4">
    <source>
        <dbReference type="Proteomes" id="UP000717328"/>
    </source>
</evidence>
<dbReference type="AlphaFoldDB" id="A0A9P7K1I4"/>
<evidence type="ECO:0000313" key="3">
    <source>
        <dbReference type="EMBL" id="KAG5634316.1"/>
    </source>
</evidence>
<feature type="region of interest" description="Disordered" evidence="1">
    <location>
        <begin position="283"/>
        <end position="309"/>
    </location>
</feature>